<dbReference type="EMBL" id="QTUA01000001">
    <property type="protein sequence ID" value="REF31258.1"/>
    <property type="molecule type" value="Genomic_DNA"/>
</dbReference>
<dbReference type="Gene3D" id="3.40.50.720">
    <property type="entry name" value="NAD(P)-binding Rossmann-like Domain"/>
    <property type="match status" value="1"/>
</dbReference>
<dbReference type="Proteomes" id="UP000256253">
    <property type="component" value="Unassembled WGS sequence"/>
</dbReference>
<dbReference type="InterPro" id="IPR002347">
    <property type="entry name" value="SDR_fam"/>
</dbReference>
<protein>
    <submittedName>
        <fullName evidence="1">Short subunit dehydrogenase</fullName>
    </submittedName>
</protein>
<dbReference type="Pfam" id="PF00106">
    <property type="entry name" value="adh_short"/>
    <property type="match status" value="1"/>
</dbReference>
<reference evidence="1 2" key="1">
    <citation type="submission" date="2018-08" db="EMBL/GenBank/DDBJ databases">
        <title>Sequencing the genomes of 1000 actinobacteria strains.</title>
        <authorList>
            <person name="Klenk H.-P."/>
        </authorList>
    </citation>
    <scope>NUCLEOTIDE SEQUENCE [LARGE SCALE GENOMIC DNA]</scope>
    <source>
        <strain evidence="1 2">DSM 22967</strain>
    </source>
</reference>
<evidence type="ECO:0000313" key="2">
    <source>
        <dbReference type="Proteomes" id="UP000256253"/>
    </source>
</evidence>
<dbReference type="OrthoDB" id="9792003at2"/>
<dbReference type="AlphaFoldDB" id="A0A3D9UP75"/>
<accession>A0A3D9UP75</accession>
<keyword evidence="2" id="KW-1185">Reference proteome</keyword>
<sequence>MSDTNVWLVTGAGRGLGVDIARAAPDAGHRVVATARKTEAVTAALGEHENLLAVAHDET</sequence>
<evidence type="ECO:0000313" key="1">
    <source>
        <dbReference type="EMBL" id="REF31258.1"/>
    </source>
</evidence>
<name>A0A3D9UP75_9MICO</name>
<organism evidence="1 2">
    <name type="scientific">Calidifontibacter indicus</name>
    <dbReference type="NCBI Taxonomy" id="419650"/>
    <lineage>
        <taxon>Bacteria</taxon>
        <taxon>Bacillati</taxon>
        <taxon>Actinomycetota</taxon>
        <taxon>Actinomycetes</taxon>
        <taxon>Micrococcales</taxon>
        <taxon>Dermacoccaceae</taxon>
        <taxon>Calidifontibacter</taxon>
    </lineage>
</organism>
<gene>
    <name evidence="1" type="ORF">DFJ65_2307</name>
</gene>
<proteinExistence type="predicted"/>
<dbReference type="SUPFAM" id="SSF51735">
    <property type="entry name" value="NAD(P)-binding Rossmann-fold domains"/>
    <property type="match status" value="1"/>
</dbReference>
<comment type="caution">
    <text evidence="1">The sequence shown here is derived from an EMBL/GenBank/DDBJ whole genome shotgun (WGS) entry which is preliminary data.</text>
</comment>
<dbReference type="RefSeq" id="WP_115923127.1">
    <property type="nucleotide sequence ID" value="NZ_QTUA01000001.1"/>
</dbReference>
<dbReference type="InterPro" id="IPR036291">
    <property type="entry name" value="NAD(P)-bd_dom_sf"/>
</dbReference>